<accession>A0A3R6YTZ4</accession>
<proteinExistence type="predicted"/>
<feature type="domain" description="DUF1659" evidence="1">
    <location>
        <begin position="4"/>
        <end position="68"/>
    </location>
</feature>
<dbReference type="RefSeq" id="WP_118899681.1">
    <property type="nucleotide sequence ID" value="NZ_QOCR01000001.1"/>
</dbReference>
<dbReference type="EMBL" id="QOCR01000001">
    <property type="protein sequence ID" value="RHW52016.1"/>
    <property type="molecule type" value="Genomic_DNA"/>
</dbReference>
<organism evidence="2 3">
    <name type="scientific">Bombilactobacillus bombi</name>
    <dbReference type="NCBI Taxonomy" id="1303590"/>
    <lineage>
        <taxon>Bacteria</taxon>
        <taxon>Bacillati</taxon>
        <taxon>Bacillota</taxon>
        <taxon>Bacilli</taxon>
        <taxon>Lactobacillales</taxon>
        <taxon>Lactobacillaceae</taxon>
        <taxon>Bombilactobacillus</taxon>
    </lineage>
</organism>
<reference evidence="2 3" key="1">
    <citation type="submission" date="2018-07" db="EMBL/GenBank/DDBJ databases">
        <title>Genome sequences of six Lactobacillus spp. isolated from bumble bee guts.</title>
        <authorList>
            <person name="Motta E.V.S."/>
            <person name="Moran N.A."/>
        </authorList>
    </citation>
    <scope>NUCLEOTIDE SEQUENCE [LARGE SCALE GENOMIC DNA]</scope>
    <source>
        <strain evidence="2 3">BI-1.1</strain>
    </source>
</reference>
<dbReference type="Pfam" id="PF07872">
    <property type="entry name" value="DUF1659"/>
    <property type="match status" value="1"/>
</dbReference>
<keyword evidence="3" id="KW-1185">Reference proteome</keyword>
<name>A0A3R6YTZ4_9LACO</name>
<evidence type="ECO:0000313" key="2">
    <source>
        <dbReference type="EMBL" id="RHW52016.1"/>
    </source>
</evidence>
<dbReference type="InterPro" id="IPR012454">
    <property type="entry name" value="DUF1659"/>
</dbReference>
<gene>
    <name evidence="2" type="ORF">DS831_01410</name>
</gene>
<sequence length="72" mass="7784">MQTKQNWLSTTVNYHFVQPGTGTTRQQRLANVIANPSDEQVLAVGNALANLGEATNLESAELTVRSTILAND</sequence>
<comment type="caution">
    <text evidence="2">The sequence shown here is derived from an EMBL/GenBank/DDBJ whole genome shotgun (WGS) entry which is preliminary data.</text>
</comment>
<dbReference type="OrthoDB" id="9908107at2"/>
<evidence type="ECO:0000259" key="1">
    <source>
        <dbReference type="Pfam" id="PF07872"/>
    </source>
</evidence>
<protein>
    <recommendedName>
        <fullName evidence="1">DUF1659 domain-containing protein</fullName>
    </recommendedName>
</protein>
<dbReference type="AlphaFoldDB" id="A0A3R6YTZ4"/>
<evidence type="ECO:0000313" key="3">
    <source>
        <dbReference type="Proteomes" id="UP000284109"/>
    </source>
</evidence>
<dbReference type="Proteomes" id="UP000284109">
    <property type="component" value="Unassembled WGS sequence"/>
</dbReference>